<dbReference type="EMBL" id="MN739943">
    <property type="protein sequence ID" value="QHT79004.1"/>
    <property type="molecule type" value="Genomic_DNA"/>
</dbReference>
<protein>
    <submittedName>
        <fullName evidence="2">Uncharacterized protein</fullName>
    </submittedName>
</protein>
<evidence type="ECO:0000313" key="2">
    <source>
        <dbReference type="EMBL" id="QHT79004.1"/>
    </source>
</evidence>
<organism evidence="2">
    <name type="scientific">viral metagenome</name>
    <dbReference type="NCBI Taxonomy" id="1070528"/>
    <lineage>
        <taxon>unclassified sequences</taxon>
        <taxon>metagenomes</taxon>
        <taxon>organismal metagenomes</taxon>
    </lineage>
</organism>
<dbReference type="AlphaFoldDB" id="A0A6C0HEY9"/>
<feature type="transmembrane region" description="Helical" evidence="1">
    <location>
        <begin position="6"/>
        <end position="23"/>
    </location>
</feature>
<name>A0A6C0HEY9_9ZZZZ</name>
<accession>A0A6C0HEY9</accession>
<keyword evidence="1" id="KW-1133">Transmembrane helix</keyword>
<sequence length="277" mass="31205">MSIGRYILWIITLCLGLMLLILITRKTIENFDDAATDSEVSLKQEITQYITLANDTLCPCYTQILSQMMDDELPESQKFLPPSDQDPDERHKAKATAITKLAQLTIPLIKLQPIDPTKVQTLKFSLETTGLLFPCPPPTDPLQVPNTIDSYIEATIKVFLPKLKTMKEKIEKTLSCKKEGFSPIEESNEHFETSMDISVQKPYAEIHTPSKEDFDDVNNDTSNSAKLARIQALQLKVSILKKVLISNQFITLNLHYKDLMKLKQKAESGGISSNCSK</sequence>
<keyword evidence="1" id="KW-0812">Transmembrane</keyword>
<reference evidence="2" key="1">
    <citation type="journal article" date="2020" name="Nature">
        <title>Giant virus diversity and host interactions through global metagenomics.</title>
        <authorList>
            <person name="Schulz F."/>
            <person name="Roux S."/>
            <person name="Paez-Espino D."/>
            <person name="Jungbluth S."/>
            <person name="Walsh D.A."/>
            <person name="Denef V.J."/>
            <person name="McMahon K.D."/>
            <person name="Konstantinidis K.T."/>
            <person name="Eloe-Fadrosh E.A."/>
            <person name="Kyrpides N.C."/>
            <person name="Woyke T."/>
        </authorList>
    </citation>
    <scope>NUCLEOTIDE SEQUENCE</scope>
    <source>
        <strain evidence="2">GVMAG-M-3300023179-97</strain>
    </source>
</reference>
<keyword evidence="1" id="KW-0472">Membrane</keyword>
<evidence type="ECO:0000256" key="1">
    <source>
        <dbReference type="SAM" id="Phobius"/>
    </source>
</evidence>
<proteinExistence type="predicted"/>